<accession>A0ABW7YP17</accession>
<reference evidence="2 3" key="1">
    <citation type="submission" date="2024-10" db="EMBL/GenBank/DDBJ databases">
        <title>The Natural Products Discovery Center: Release of the First 8490 Sequenced Strains for Exploring Actinobacteria Biosynthetic Diversity.</title>
        <authorList>
            <person name="Kalkreuter E."/>
            <person name="Kautsar S.A."/>
            <person name="Yang D."/>
            <person name="Bader C.D."/>
            <person name="Teijaro C.N."/>
            <person name="Fluegel L."/>
            <person name="Davis C.M."/>
            <person name="Simpson J.R."/>
            <person name="Lauterbach L."/>
            <person name="Steele A.D."/>
            <person name="Gui C."/>
            <person name="Meng S."/>
            <person name="Li G."/>
            <person name="Viehrig K."/>
            <person name="Ye F."/>
            <person name="Su P."/>
            <person name="Kiefer A.F."/>
            <person name="Nichols A."/>
            <person name="Cepeda A.J."/>
            <person name="Yan W."/>
            <person name="Fan B."/>
            <person name="Jiang Y."/>
            <person name="Adhikari A."/>
            <person name="Zheng C.-J."/>
            <person name="Schuster L."/>
            <person name="Cowan T.M."/>
            <person name="Smanski M.J."/>
            <person name="Chevrette M.G."/>
            <person name="De Carvalho L.P.S."/>
            <person name="Shen B."/>
        </authorList>
    </citation>
    <scope>NUCLEOTIDE SEQUENCE [LARGE SCALE GENOMIC DNA]</scope>
    <source>
        <strain evidence="2 3">NPDC050545</strain>
    </source>
</reference>
<gene>
    <name evidence="2" type="ORF">ACIBG2_02565</name>
</gene>
<dbReference type="EMBL" id="JBITGY010000001">
    <property type="protein sequence ID" value="MFI6496234.1"/>
    <property type="molecule type" value="Genomic_DNA"/>
</dbReference>
<feature type="chain" id="PRO_5046953093" description="DUF5602 domain-containing protein" evidence="1">
    <location>
        <begin position="23"/>
        <end position="317"/>
    </location>
</feature>
<comment type="caution">
    <text evidence="2">The sequence shown here is derived from an EMBL/GenBank/DDBJ whole genome shotgun (WGS) entry which is preliminary data.</text>
</comment>
<dbReference type="CDD" id="cd11669">
    <property type="entry name" value="TTHB210-like"/>
    <property type="match status" value="1"/>
</dbReference>
<keyword evidence="1" id="KW-0732">Signal</keyword>
<organism evidence="2 3">
    <name type="scientific">Nonomuraea typhae</name>
    <dbReference type="NCBI Taxonomy" id="2603600"/>
    <lineage>
        <taxon>Bacteria</taxon>
        <taxon>Bacillati</taxon>
        <taxon>Actinomycetota</taxon>
        <taxon>Actinomycetes</taxon>
        <taxon>Streptosporangiales</taxon>
        <taxon>Streptosporangiaceae</taxon>
        <taxon>Nonomuraea</taxon>
    </lineage>
</organism>
<dbReference type="Proteomes" id="UP001612741">
    <property type="component" value="Unassembled WGS sequence"/>
</dbReference>
<evidence type="ECO:0000256" key="1">
    <source>
        <dbReference type="SAM" id="SignalP"/>
    </source>
</evidence>
<keyword evidence="3" id="KW-1185">Reference proteome</keyword>
<protein>
    <recommendedName>
        <fullName evidence="4">DUF5602 domain-containing protein</fullName>
    </recommendedName>
</protein>
<dbReference type="RefSeq" id="WP_397078227.1">
    <property type="nucleotide sequence ID" value="NZ_JBITGY010000001.1"/>
</dbReference>
<evidence type="ECO:0000313" key="3">
    <source>
        <dbReference type="Proteomes" id="UP001612741"/>
    </source>
</evidence>
<name>A0ABW7YP17_9ACTN</name>
<dbReference type="InterPro" id="IPR033786">
    <property type="entry name" value="TTHB210-like"/>
</dbReference>
<sequence>MRILLTALLAATPAAVPPAAAAAEVAKERVCFVSRARPAAEKTVTVPSPAVRRLLRTTLSYRGPCAVYGRAVPMGGGVLRGYTQTDGRRPVAMGVTFTPAALRDLPPEMNDGEICFDKDDDGRIERDTECAVGHSHVLTLPKAPAPFRWALVNWNPMGHIPVGVYNVPHFDFHFYIQPRAARDAIRPGPCPILTNCDDYRRAKKPVPARYSHPDFHDVDAVEPGMGNHLIDTAAHEFHGEPFTHTWIYGAYDGKITFYEAMITKAWFDARKDGCAPIKQPSAWAETGWYPTRYCIAYRGNRRDYTVSLTSFVRRPAT</sequence>
<evidence type="ECO:0000313" key="2">
    <source>
        <dbReference type="EMBL" id="MFI6496234.1"/>
    </source>
</evidence>
<feature type="signal peptide" evidence="1">
    <location>
        <begin position="1"/>
        <end position="22"/>
    </location>
</feature>
<proteinExistence type="predicted"/>
<evidence type="ECO:0008006" key="4">
    <source>
        <dbReference type="Google" id="ProtNLM"/>
    </source>
</evidence>